<evidence type="ECO:0000256" key="3">
    <source>
        <dbReference type="ARBA" id="ARBA00018693"/>
    </source>
</evidence>
<evidence type="ECO:0000256" key="6">
    <source>
        <dbReference type="ARBA" id="ARBA00022776"/>
    </source>
</evidence>
<dbReference type="Gene3D" id="3.40.50.300">
    <property type="entry name" value="P-loop containing nucleotide triphosphate hydrolases"/>
    <property type="match status" value="1"/>
</dbReference>
<dbReference type="Gene3D" id="1.20.1060.20">
    <property type="match status" value="1"/>
</dbReference>
<feature type="non-terminal residue" evidence="15">
    <location>
        <position position="1"/>
    </location>
</feature>
<feature type="coiled-coil region" evidence="12">
    <location>
        <begin position="47"/>
        <end position="81"/>
    </location>
</feature>
<dbReference type="SUPFAM" id="SSF57997">
    <property type="entry name" value="Tropomyosin"/>
    <property type="match status" value="1"/>
</dbReference>
<dbReference type="AlphaFoldDB" id="A0A9P6JWG4"/>
<evidence type="ECO:0000256" key="9">
    <source>
        <dbReference type="ARBA" id="ARBA00023067"/>
    </source>
</evidence>
<protein>
    <recommendedName>
        <fullName evidence="3">Structural maintenance of chromosomes protein 4</fullName>
    </recommendedName>
</protein>
<evidence type="ECO:0000256" key="13">
    <source>
        <dbReference type="SAM" id="MobiDB-lite"/>
    </source>
</evidence>
<feature type="region of interest" description="Disordered" evidence="13">
    <location>
        <begin position="664"/>
        <end position="714"/>
    </location>
</feature>
<dbReference type="Gene3D" id="3.30.70.1620">
    <property type="match status" value="1"/>
</dbReference>
<dbReference type="GO" id="GO:0007076">
    <property type="term" value="P:mitotic chromosome condensation"/>
    <property type="evidence" value="ECO:0007669"/>
    <property type="project" value="TreeGrafter"/>
</dbReference>
<dbReference type="InterPro" id="IPR036277">
    <property type="entry name" value="SMC_hinge_sf"/>
</dbReference>
<dbReference type="GO" id="GO:0051301">
    <property type="term" value="P:cell division"/>
    <property type="evidence" value="ECO:0007669"/>
    <property type="project" value="UniProtKB-KW"/>
</dbReference>
<dbReference type="Pfam" id="PF06470">
    <property type="entry name" value="SMC_hinge"/>
    <property type="match status" value="1"/>
</dbReference>
<evidence type="ECO:0000256" key="11">
    <source>
        <dbReference type="ARBA" id="ARBA00023306"/>
    </source>
</evidence>
<comment type="similarity">
    <text evidence="2">Belongs to the SMC family. SMC4 subfamily.</text>
</comment>
<keyword evidence="4" id="KW-0132">Cell division</keyword>
<evidence type="ECO:0000256" key="2">
    <source>
        <dbReference type="ARBA" id="ARBA00006005"/>
    </source>
</evidence>
<organism evidence="15 16">
    <name type="scientific">Crepidotus variabilis</name>
    <dbReference type="NCBI Taxonomy" id="179855"/>
    <lineage>
        <taxon>Eukaryota</taxon>
        <taxon>Fungi</taxon>
        <taxon>Dikarya</taxon>
        <taxon>Basidiomycota</taxon>
        <taxon>Agaricomycotina</taxon>
        <taxon>Agaricomycetes</taxon>
        <taxon>Agaricomycetidae</taxon>
        <taxon>Agaricales</taxon>
        <taxon>Agaricineae</taxon>
        <taxon>Crepidotaceae</taxon>
        <taxon>Crepidotus</taxon>
    </lineage>
</organism>
<evidence type="ECO:0000256" key="1">
    <source>
        <dbReference type="ARBA" id="ARBA00004123"/>
    </source>
</evidence>
<evidence type="ECO:0000256" key="10">
    <source>
        <dbReference type="ARBA" id="ARBA00023242"/>
    </source>
</evidence>
<evidence type="ECO:0000256" key="8">
    <source>
        <dbReference type="ARBA" id="ARBA00023054"/>
    </source>
</evidence>
<keyword evidence="16" id="KW-1185">Reference proteome</keyword>
<evidence type="ECO:0000256" key="4">
    <source>
        <dbReference type="ARBA" id="ARBA00022618"/>
    </source>
</evidence>
<evidence type="ECO:0000256" key="12">
    <source>
        <dbReference type="SAM" id="Coils"/>
    </source>
</evidence>
<keyword evidence="5" id="KW-0547">Nucleotide-binding</keyword>
<dbReference type="InterPro" id="IPR010935">
    <property type="entry name" value="SMC_hinge"/>
</dbReference>
<dbReference type="InterPro" id="IPR024704">
    <property type="entry name" value="SMC"/>
</dbReference>
<keyword evidence="8 12" id="KW-0175">Coiled coil</keyword>
<dbReference type="FunFam" id="3.40.50.300:FF:000481">
    <property type="entry name" value="Structural maintenance of chromosomes 4"/>
    <property type="match status" value="1"/>
</dbReference>
<feature type="coiled-coil region" evidence="12">
    <location>
        <begin position="562"/>
        <end position="659"/>
    </location>
</feature>
<feature type="compositionally biased region" description="Polar residues" evidence="13">
    <location>
        <begin position="203"/>
        <end position="216"/>
    </location>
</feature>
<dbReference type="PIRSF" id="PIRSF005719">
    <property type="entry name" value="SMC"/>
    <property type="match status" value="1"/>
</dbReference>
<feature type="compositionally biased region" description="Basic and acidic residues" evidence="13">
    <location>
        <begin position="697"/>
        <end position="712"/>
    </location>
</feature>
<dbReference type="Proteomes" id="UP000807306">
    <property type="component" value="Unassembled WGS sequence"/>
</dbReference>
<accession>A0A9P6JWG4</accession>
<reference evidence="15" key="1">
    <citation type="submission" date="2020-11" db="EMBL/GenBank/DDBJ databases">
        <authorList>
            <consortium name="DOE Joint Genome Institute"/>
            <person name="Ahrendt S."/>
            <person name="Riley R."/>
            <person name="Andreopoulos W."/>
            <person name="Labutti K."/>
            <person name="Pangilinan J."/>
            <person name="Ruiz-Duenas F.J."/>
            <person name="Barrasa J.M."/>
            <person name="Sanchez-Garcia M."/>
            <person name="Camarero S."/>
            <person name="Miyauchi S."/>
            <person name="Serrano A."/>
            <person name="Linde D."/>
            <person name="Babiker R."/>
            <person name="Drula E."/>
            <person name="Ayuso-Fernandez I."/>
            <person name="Pacheco R."/>
            <person name="Padilla G."/>
            <person name="Ferreira P."/>
            <person name="Barriuso J."/>
            <person name="Kellner H."/>
            <person name="Castanera R."/>
            <person name="Alfaro M."/>
            <person name="Ramirez L."/>
            <person name="Pisabarro A.G."/>
            <person name="Kuo A."/>
            <person name="Tritt A."/>
            <person name="Lipzen A."/>
            <person name="He G."/>
            <person name="Yan M."/>
            <person name="Ng V."/>
            <person name="Cullen D."/>
            <person name="Martin F."/>
            <person name="Rosso M.-N."/>
            <person name="Henrissat B."/>
            <person name="Hibbett D."/>
            <person name="Martinez A.T."/>
            <person name="Grigoriev I.V."/>
        </authorList>
    </citation>
    <scope>NUCLEOTIDE SEQUENCE</scope>
    <source>
        <strain evidence="15">CBS 506.95</strain>
    </source>
</reference>
<evidence type="ECO:0000256" key="7">
    <source>
        <dbReference type="ARBA" id="ARBA00022840"/>
    </source>
</evidence>
<dbReference type="GO" id="GO:0000796">
    <property type="term" value="C:condensin complex"/>
    <property type="evidence" value="ECO:0007669"/>
    <property type="project" value="TreeGrafter"/>
</dbReference>
<evidence type="ECO:0000256" key="5">
    <source>
        <dbReference type="ARBA" id="ARBA00022741"/>
    </source>
</evidence>
<name>A0A9P6JWG4_9AGAR</name>
<evidence type="ECO:0000259" key="14">
    <source>
        <dbReference type="SMART" id="SM00968"/>
    </source>
</evidence>
<sequence>ASKELKEIERQEIGLQEKKKHSSSKLKKLKKTVQEDSATLKAAAQTLKDSGSKIEKEKQTLEDYEESLLTEQKLLEDIRDSLKDKTQVFHDKIQEKQKELEPWTGKINAEQSKMDVAESERDSLAKKAEALKVQMEGATATLQNLQSDISTKAKDQDNMKLEKSQLQRRLQDAEHCLKSAQDAAQEWRGKAQSSRGRVDEAKASQSENRSHNNVLDSLNRLKEGGKNDGFHGRLGNLGTISEQYDIAISTACGGGLNNMVVDKVTQAQACIEYLRKNGVGRASFMVLEKLSSSGMSKPTTPEGVPRVFDLVKPKDEKFLPAFYKAIGNTLVAKDLEQANRIAFGGQKRWRVVTLDGGLIETSGAMSGGGNSPSRGAMSSKLAASVSPQTLLGYERDSEYAAQQLQQAVAELKEVEQELERCRERGPQVEMAYQKLTMEIENSKKRIIEAEKRVKELSAQNKPNTGDLARITVLEKDIIRHELELGKLKSKTSQIEEDIKKFEQKILDIGGSKLLAQKSKVEGIRLHIKLTNEEITKAEVAKAKAAKDSTKLEASLAINTAGLEELKTEVEELDEGLKSLAGQIEKITKTVEEAQAAVENSKDDLEALKTQLDEKEEEISVFRQKEMKLKQAIADATKQRDDVERHISDIERKHEALTLEEIDDDVDDDDGMEESTVHGETMDDPPVEGVKTGGIVKPESRETGSEKKKEKAPANELPTLEVDALKRFREAELTAEVAALEDQIARSKPDMSVLKEYKQREQEFFNRAQDLENTTAQRDAQKAKYDGLRKQRLDEFMAGFNLISLKLKEMYQMITLGGNAELELVDSMDPFSEGIIFSVMPPKKSWKNISNLSGGEKTLSSLALVFALHVFKPTPLYFMDEIDAALDFRNVSIVANYIKDRTKNAQFIIISLRNDMFELSHRLIGIYKTSNQTRSKFICIFSVSHSIIVRKVSPSTTMLFKLLSLWLLQLRCLRKTEE</sequence>
<dbReference type="InterPro" id="IPR027417">
    <property type="entry name" value="P-loop_NTPase"/>
</dbReference>
<dbReference type="GO" id="GO:0005524">
    <property type="term" value="F:ATP binding"/>
    <property type="evidence" value="ECO:0007669"/>
    <property type="project" value="UniProtKB-KW"/>
</dbReference>
<keyword evidence="9" id="KW-0226">DNA condensation</keyword>
<keyword evidence="10" id="KW-0539">Nucleus</keyword>
<comment type="caution">
    <text evidence="15">The sequence shown here is derived from an EMBL/GenBank/DDBJ whole genome shotgun (WGS) entry which is preliminary data.</text>
</comment>
<feature type="region of interest" description="Disordered" evidence="13">
    <location>
        <begin position="181"/>
        <end position="221"/>
    </location>
</feature>
<proteinExistence type="inferred from homology"/>
<dbReference type="OrthoDB" id="5575062at2759"/>
<dbReference type="InterPro" id="IPR003395">
    <property type="entry name" value="RecF/RecN/SMC_N"/>
</dbReference>
<feature type="domain" description="SMC hinge" evidence="14">
    <location>
        <begin position="228"/>
        <end position="342"/>
    </location>
</feature>
<dbReference type="SUPFAM" id="SSF75553">
    <property type="entry name" value="Smc hinge domain"/>
    <property type="match status" value="1"/>
</dbReference>
<dbReference type="PANTHER" id="PTHR18937:SF172">
    <property type="entry name" value="STRUCTURAL MAINTENANCE OF CHROMOSOMES PROTEIN"/>
    <property type="match status" value="1"/>
</dbReference>
<dbReference type="GO" id="GO:0005634">
    <property type="term" value="C:nucleus"/>
    <property type="evidence" value="ECO:0007669"/>
    <property type="project" value="UniProtKB-SubCell"/>
</dbReference>
<evidence type="ECO:0000313" key="15">
    <source>
        <dbReference type="EMBL" id="KAF9535621.1"/>
    </source>
</evidence>
<keyword evidence="11" id="KW-0131">Cell cycle</keyword>
<dbReference type="SMART" id="SM00968">
    <property type="entry name" value="SMC_hinge"/>
    <property type="match status" value="1"/>
</dbReference>
<dbReference type="PANTHER" id="PTHR18937">
    <property type="entry name" value="STRUCTURAL MAINTENANCE OF CHROMOSOMES SMC FAMILY MEMBER"/>
    <property type="match status" value="1"/>
</dbReference>
<dbReference type="Pfam" id="PF02463">
    <property type="entry name" value="SMC_N"/>
    <property type="match status" value="1"/>
</dbReference>
<gene>
    <name evidence="15" type="ORF">CPB83DRAFT_753878</name>
</gene>
<feature type="coiled-coil region" evidence="12">
    <location>
        <begin position="397"/>
        <end position="504"/>
    </location>
</feature>
<keyword evidence="7" id="KW-0067">ATP-binding</keyword>
<dbReference type="EMBL" id="MU157824">
    <property type="protein sequence ID" value="KAF9535621.1"/>
    <property type="molecule type" value="Genomic_DNA"/>
</dbReference>
<feature type="coiled-coil region" evidence="12">
    <location>
        <begin position="753"/>
        <end position="790"/>
    </location>
</feature>
<comment type="subcellular location">
    <subcellularLocation>
        <location evidence="1">Nucleus</location>
    </subcellularLocation>
</comment>
<dbReference type="SUPFAM" id="SSF52540">
    <property type="entry name" value="P-loop containing nucleoside triphosphate hydrolases"/>
    <property type="match status" value="1"/>
</dbReference>
<keyword evidence="6" id="KW-0498">Mitosis</keyword>
<dbReference type="GO" id="GO:0016887">
    <property type="term" value="F:ATP hydrolysis activity"/>
    <property type="evidence" value="ECO:0007669"/>
    <property type="project" value="InterPro"/>
</dbReference>
<evidence type="ECO:0000313" key="16">
    <source>
        <dbReference type="Proteomes" id="UP000807306"/>
    </source>
</evidence>